<evidence type="ECO:0000256" key="1">
    <source>
        <dbReference type="ARBA" id="ARBA00001942"/>
    </source>
</evidence>
<dbReference type="GO" id="GO:0016020">
    <property type="term" value="C:membrane"/>
    <property type="evidence" value="ECO:0007669"/>
    <property type="project" value="TreeGrafter"/>
</dbReference>
<dbReference type="InterPro" id="IPR006656">
    <property type="entry name" value="Mopterin_OxRdtase"/>
</dbReference>
<dbReference type="EMBL" id="JALBWM010000091">
    <property type="protein sequence ID" value="MCO1335923.1"/>
    <property type="molecule type" value="Genomic_DNA"/>
</dbReference>
<evidence type="ECO:0000313" key="13">
    <source>
        <dbReference type="Proteomes" id="UP001139028"/>
    </source>
</evidence>
<dbReference type="SUPFAM" id="SSF50692">
    <property type="entry name" value="ADC-like"/>
    <property type="match status" value="1"/>
</dbReference>
<accession>A0A9X2J661</accession>
<dbReference type="PROSITE" id="PS51669">
    <property type="entry name" value="4FE4S_MOW_BIS_MGD"/>
    <property type="match status" value="1"/>
</dbReference>
<evidence type="ECO:0000256" key="10">
    <source>
        <dbReference type="ARBA" id="ARBA00023063"/>
    </source>
</evidence>
<evidence type="ECO:0000256" key="7">
    <source>
        <dbReference type="ARBA" id="ARBA00023002"/>
    </source>
</evidence>
<dbReference type="Pfam" id="PF04879">
    <property type="entry name" value="Molybdop_Fe4S4"/>
    <property type="match status" value="1"/>
</dbReference>
<dbReference type="InterPro" id="IPR009010">
    <property type="entry name" value="Asp_de-COase-like_dom_sf"/>
</dbReference>
<comment type="similarity">
    <text evidence="3">Belongs to the prokaryotic molybdopterin-containing oxidoreductase family. NasA/NapA/NarB subfamily.</text>
</comment>
<comment type="caution">
    <text evidence="12">The sequence shown here is derived from an EMBL/GenBank/DDBJ whole genome shotgun (WGS) entry which is preliminary data.</text>
</comment>
<gene>
    <name evidence="12" type="ORF">MO867_16430</name>
</gene>
<keyword evidence="7" id="KW-0560">Oxidoreductase</keyword>
<dbReference type="GO" id="GO:0042128">
    <property type="term" value="P:nitrate assimilation"/>
    <property type="evidence" value="ECO:0007669"/>
    <property type="project" value="UniProtKB-KW"/>
</dbReference>
<evidence type="ECO:0000313" key="12">
    <source>
        <dbReference type="EMBL" id="MCO1335923.1"/>
    </source>
</evidence>
<dbReference type="InterPro" id="IPR006657">
    <property type="entry name" value="MoPterin_dinucl-bd_dom"/>
</dbReference>
<dbReference type="InterPro" id="IPR050123">
    <property type="entry name" value="Prok_molybdopt-oxidoreductase"/>
</dbReference>
<dbReference type="PANTHER" id="PTHR43105">
    <property type="entry name" value="RESPIRATORY NITRATE REDUCTASE"/>
    <property type="match status" value="1"/>
</dbReference>
<dbReference type="GO" id="GO:0046872">
    <property type="term" value="F:metal ion binding"/>
    <property type="evidence" value="ECO:0007669"/>
    <property type="project" value="UniProtKB-KW"/>
</dbReference>
<protein>
    <submittedName>
        <fullName evidence="12">Nitrate reductase</fullName>
    </submittedName>
</protein>
<reference evidence="12" key="1">
    <citation type="journal article" date="2022" name="Arch. Microbiol.">
        <title>Microbulbifer okhotskensis sp. nov., isolated from a deep bottom sediment of the Okhotsk Sea.</title>
        <authorList>
            <person name="Romanenko L."/>
            <person name="Kurilenko V."/>
            <person name="Otstavnykh N."/>
            <person name="Velansky P."/>
            <person name="Isaeva M."/>
            <person name="Mikhailov V."/>
        </authorList>
    </citation>
    <scope>NUCLEOTIDE SEQUENCE</scope>
    <source>
        <strain evidence="12">OS29</strain>
    </source>
</reference>
<keyword evidence="6" id="KW-0479">Metal-binding</keyword>
<keyword evidence="10" id="KW-0534">Nitrate assimilation</keyword>
<dbReference type="GO" id="GO:0045333">
    <property type="term" value="P:cellular respiration"/>
    <property type="evidence" value="ECO:0007669"/>
    <property type="project" value="UniProtKB-ARBA"/>
</dbReference>
<keyword evidence="9" id="KW-0411">Iron-sulfur</keyword>
<keyword evidence="8" id="KW-0408">Iron</keyword>
<sequence>MAVKEFLSTRRSCTTCPYCGVGCGVSINREERAEETAISVSGDTQHPSNFGKLCVKGSALGETIDERGRLLRPRLQGEDCDWDTALSFMADAFKQVIHDHGPDSVAFYLSGQLLTEDYYVANKLMKGFIGSANIDTNSRLCMSSAVVGYKRAFGADAVPCSYEDLEHAELIVLIGSNAAWTHPILFQRMQAGAAKLIVIDPRSSATSEMADLHLAIKPGTDAALFNGLLRFLSRHHYLDTEYINKHTRDFSGTLVAAQDWSPELTAATCGLSIEELLEFFQEFAATEKTVSFYSQGINQSSSGSDKNSAVINCHLATGRVGKVGAGPFSITGQPNAMGGREVGGLANTLAAHMEFTDQDIKRVGRFWNTDRVATKPGTKAVDMFRAVESGQIKAIWVMATNPAVSMPEANRVTTALKKCPLVIVSDCIANTDTARCADLLLPATGWGEKNGTVTNAERRISRQRSFLSPSGEARHDWQAICGLAQQMGYGEHFNYLHPADIFREHAQLSGFENNGSRAFDISAFANIDHSEYDALTPVQWPVNEEYPAGCKRLFTSGQFFTRDQRARFTPITPQSPQQKTSENYPLCLNTGRMRDQWHTMTRTGRVRKLLDHSEVPEIQINPQDASSYRISEGALIELCSTAGKMIGRAVMNGGQNPGEVFAPIHWSEAFAQDAKASALAASVVDPYSGQPEYKQIPIKVSALAVKHYATLICREDFAEKLWDWLQQATDSSILHWYRVPLNTGYRYEIASSQPIHGRELVSKILSPEPRLFWQQLATPNSQRWIAYDNALKILIFSGKNWHQLPSRSQLEKYLDIDLPESPAQLLHPIKPGVKIVCTCLQVSRPQIEDAIAQGLNSVETLGEVLGCGTSCGSCKPEIASIIRTANASEKTPSIAAPIKQGSTEKNANVQRSVVQAFIPE</sequence>
<dbReference type="InterPro" id="IPR006963">
    <property type="entry name" value="Mopterin_OxRdtase_4Fe-4S_dom"/>
</dbReference>
<dbReference type="InterPro" id="IPR007419">
    <property type="entry name" value="BFD-like_2Fe2S-bd_dom"/>
</dbReference>
<dbReference type="GO" id="GO:1990204">
    <property type="term" value="C:oxidoreductase complex"/>
    <property type="evidence" value="ECO:0007669"/>
    <property type="project" value="UniProtKB-ARBA"/>
</dbReference>
<dbReference type="InterPro" id="IPR027467">
    <property type="entry name" value="MopterinOxRdtase_cofactor_BS"/>
</dbReference>
<comment type="cofactor">
    <cofactor evidence="2">
        <name>[4Fe-4S] cluster</name>
        <dbReference type="ChEBI" id="CHEBI:49883"/>
    </cofactor>
</comment>
<evidence type="ECO:0000256" key="2">
    <source>
        <dbReference type="ARBA" id="ARBA00001966"/>
    </source>
</evidence>
<proteinExistence type="inferred from homology"/>
<dbReference type="SUPFAM" id="SSF53706">
    <property type="entry name" value="Formate dehydrogenase/DMSO reductase, domains 1-3"/>
    <property type="match status" value="1"/>
</dbReference>
<dbReference type="Proteomes" id="UP001139028">
    <property type="component" value="Unassembled WGS sequence"/>
</dbReference>
<dbReference type="Pfam" id="PF01568">
    <property type="entry name" value="Molydop_binding"/>
    <property type="match status" value="1"/>
</dbReference>
<dbReference type="GO" id="GO:0051539">
    <property type="term" value="F:4 iron, 4 sulfur cluster binding"/>
    <property type="evidence" value="ECO:0007669"/>
    <property type="project" value="UniProtKB-KW"/>
</dbReference>
<dbReference type="PROSITE" id="PS00551">
    <property type="entry name" value="MOLYBDOPTERIN_PROK_1"/>
    <property type="match status" value="1"/>
</dbReference>
<evidence type="ECO:0000256" key="8">
    <source>
        <dbReference type="ARBA" id="ARBA00023004"/>
    </source>
</evidence>
<evidence type="ECO:0000256" key="3">
    <source>
        <dbReference type="ARBA" id="ARBA00008747"/>
    </source>
</evidence>
<name>A0A9X2J661_9GAMM</name>
<dbReference type="InterPro" id="IPR041854">
    <property type="entry name" value="BFD-like_2Fe2S-bd_dom_sf"/>
</dbReference>
<dbReference type="Gene3D" id="1.10.10.1100">
    <property type="entry name" value="BFD-like [2Fe-2S]-binding domain"/>
    <property type="match status" value="1"/>
</dbReference>
<evidence type="ECO:0000256" key="9">
    <source>
        <dbReference type="ARBA" id="ARBA00023014"/>
    </source>
</evidence>
<evidence type="ECO:0000256" key="5">
    <source>
        <dbReference type="ARBA" id="ARBA00022505"/>
    </source>
</evidence>
<dbReference type="SMART" id="SM00926">
    <property type="entry name" value="Molybdop_Fe4S4"/>
    <property type="match status" value="1"/>
</dbReference>
<keyword evidence="4" id="KW-0004">4Fe-4S</keyword>
<dbReference type="Gene3D" id="2.40.40.20">
    <property type="match status" value="1"/>
</dbReference>
<dbReference type="GO" id="GO:0016491">
    <property type="term" value="F:oxidoreductase activity"/>
    <property type="evidence" value="ECO:0007669"/>
    <property type="project" value="UniProtKB-KW"/>
</dbReference>
<organism evidence="12 13">
    <name type="scientific">Microbulbifer okhotskensis</name>
    <dbReference type="NCBI Taxonomy" id="2926617"/>
    <lineage>
        <taxon>Bacteria</taxon>
        <taxon>Pseudomonadati</taxon>
        <taxon>Pseudomonadota</taxon>
        <taxon>Gammaproteobacteria</taxon>
        <taxon>Cellvibrionales</taxon>
        <taxon>Microbulbiferaceae</taxon>
        <taxon>Microbulbifer</taxon>
    </lineage>
</organism>
<dbReference type="AlphaFoldDB" id="A0A9X2J661"/>
<evidence type="ECO:0000259" key="11">
    <source>
        <dbReference type="PROSITE" id="PS51669"/>
    </source>
</evidence>
<dbReference type="Gene3D" id="3.40.50.740">
    <property type="match status" value="1"/>
</dbReference>
<dbReference type="RefSeq" id="WP_252471094.1">
    <property type="nucleotide sequence ID" value="NZ_JALBWM010000091.1"/>
</dbReference>
<dbReference type="Gene3D" id="3.40.228.10">
    <property type="entry name" value="Dimethylsulfoxide Reductase, domain 2"/>
    <property type="match status" value="1"/>
</dbReference>
<dbReference type="CDD" id="cd02791">
    <property type="entry name" value="MopB_CT_Nitrate-R-NapA-like"/>
    <property type="match status" value="1"/>
</dbReference>
<keyword evidence="13" id="KW-1185">Reference proteome</keyword>
<dbReference type="GO" id="GO:0043546">
    <property type="term" value="F:molybdopterin cofactor binding"/>
    <property type="evidence" value="ECO:0007669"/>
    <property type="project" value="InterPro"/>
</dbReference>
<evidence type="ECO:0000256" key="4">
    <source>
        <dbReference type="ARBA" id="ARBA00022485"/>
    </source>
</evidence>
<keyword evidence="5" id="KW-0500">Molybdenum</keyword>
<dbReference type="CDD" id="cd02754">
    <property type="entry name" value="MopB_Nitrate-R-NapA-like"/>
    <property type="match status" value="1"/>
</dbReference>
<feature type="domain" description="4Fe-4S Mo/W bis-MGD-type" evidence="11">
    <location>
        <begin position="9"/>
        <end position="68"/>
    </location>
</feature>
<evidence type="ECO:0000256" key="6">
    <source>
        <dbReference type="ARBA" id="ARBA00022723"/>
    </source>
</evidence>
<comment type="cofactor">
    <cofactor evidence="1">
        <name>Mo-bis(molybdopterin guanine dinucleotide)</name>
        <dbReference type="ChEBI" id="CHEBI:60539"/>
    </cofactor>
</comment>
<dbReference type="Pfam" id="PF04324">
    <property type="entry name" value="Fer2_BFD"/>
    <property type="match status" value="1"/>
</dbReference>
<dbReference type="Pfam" id="PF00384">
    <property type="entry name" value="Molybdopterin"/>
    <property type="match status" value="1"/>
</dbReference>
<dbReference type="PANTHER" id="PTHR43105:SF9">
    <property type="entry name" value="NADPH-FE(3+) OXIDOREDUCTASE SUBUNIT ALPHA"/>
    <property type="match status" value="1"/>
</dbReference>
<dbReference type="InterPro" id="IPR041957">
    <property type="entry name" value="CT_Nitrate-R-NapA-like"/>
</dbReference>
<dbReference type="Gene3D" id="2.20.25.90">
    <property type="entry name" value="ADC-like domains"/>
    <property type="match status" value="1"/>
</dbReference>